<dbReference type="Proteomes" id="UP000281553">
    <property type="component" value="Unassembled WGS sequence"/>
</dbReference>
<evidence type="ECO:0000313" key="2">
    <source>
        <dbReference type="Proteomes" id="UP000281553"/>
    </source>
</evidence>
<organism evidence="1 2">
    <name type="scientific">Dibothriocephalus latus</name>
    <name type="common">Fish tapeworm</name>
    <name type="synonym">Diphyllobothrium latum</name>
    <dbReference type="NCBI Taxonomy" id="60516"/>
    <lineage>
        <taxon>Eukaryota</taxon>
        <taxon>Metazoa</taxon>
        <taxon>Spiralia</taxon>
        <taxon>Lophotrochozoa</taxon>
        <taxon>Platyhelminthes</taxon>
        <taxon>Cestoda</taxon>
        <taxon>Eucestoda</taxon>
        <taxon>Diphyllobothriidea</taxon>
        <taxon>Diphyllobothriidae</taxon>
        <taxon>Dibothriocephalus</taxon>
    </lineage>
</organism>
<gene>
    <name evidence="1" type="ORF">DILT_LOCUS15528</name>
</gene>
<evidence type="ECO:0000313" key="1">
    <source>
        <dbReference type="EMBL" id="VDN30395.1"/>
    </source>
</evidence>
<proteinExistence type="predicted"/>
<keyword evidence="2" id="KW-1185">Reference proteome</keyword>
<accession>A0A3P7MLB3</accession>
<dbReference type="EMBL" id="UYRU01079731">
    <property type="protein sequence ID" value="VDN30395.1"/>
    <property type="molecule type" value="Genomic_DNA"/>
</dbReference>
<name>A0A3P7MLB3_DIBLA</name>
<sequence>MSGRRHTEAKEMMRIQGCYMYMINNSGKIGAFLGFKTLTIVVTQCNEDVDPANAFLQCYRWFYPLSRSFAPIYVWGPDKIIFPEPFSPLEEPSYIIIRLPYAISEFQKATLWNLMDMFAHVRGRFQKITPEEREALERRYFLTEMFPFDIRDLNLEPPNKNAPDIKVLEPLTFPQLSYKGKPYVERPIKLSVALVEKQKCCLPKGRRSEVTPKVCCYLPARCDKTRPSIIPPSHVREMPKTSAPREKEEITAGGVPHNWVSLPDNFGNILRQYLLGPRDPQHIKITTIPMAVSISEVVHAAVKQVYRKQVALRAAKELKGVPPSFEGRRERLLHGFGEPPKLNAFGPALSSPYPRIVKYENAPRRIDSPYAEALTLQNLEIAAAFFDHALETCNLLLLSCEPDSPEVNKMNKDDLTLALTPRPIHVRYKPQSTALCVETSDTLFATLMTLTQCIENEIIYKPTTNYFERVNEDCEHHYPKLRPRNPYLDPAFVYSRYIPKYRIPVKGR</sequence>
<dbReference type="AlphaFoldDB" id="A0A3P7MLB3"/>
<reference evidence="1 2" key="1">
    <citation type="submission" date="2018-11" db="EMBL/GenBank/DDBJ databases">
        <authorList>
            <consortium name="Pathogen Informatics"/>
        </authorList>
    </citation>
    <scope>NUCLEOTIDE SEQUENCE [LARGE SCALE GENOMIC DNA]</scope>
</reference>
<dbReference type="OrthoDB" id="6224101at2759"/>
<protein>
    <submittedName>
        <fullName evidence="1">Uncharacterized protein</fullName>
    </submittedName>
</protein>